<feature type="region of interest" description="Disordered" evidence="1">
    <location>
        <begin position="383"/>
        <end position="530"/>
    </location>
</feature>
<feature type="compositionally biased region" description="Basic residues" evidence="1">
    <location>
        <begin position="465"/>
        <end position="475"/>
    </location>
</feature>
<feature type="compositionally biased region" description="Polar residues" evidence="1">
    <location>
        <begin position="391"/>
        <end position="400"/>
    </location>
</feature>
<comment type="caution">
    <text evidence="2">The sequence shown here is derived from an EMBL/GenBank/DDBJ whole genome shotgun (WGS) entry which is preliminary data.</text>
</comment>
<feature type="compositionally biased region" description="Basic and acidic residues" evidence="1">
    <location>
        <begin position="515"/>
        <end position="530"/>
    </location>
</feature>
<feature type="compositionally biased region" description="Basic and acidic residues" evidence="1">
    <location>
        <begin position="446"/>
        <end position="464"/>
    </location>
</feature>
<feature type="compositionally biased region" description="Basic residues" evidence="1">
    <location>
        <begin position="493"/>
        <end position="502"/>
    </location>
</feature>
<proteinExistence type="predicted"/>
<keyword evidence="3" id="KW-1185">Reference proteome</keyword>
<feature type="region of interest" description="Disordered" evidence="1">
    <location>
        <begin position="331"/>
        <end position="362"/>
    </location>
</feature>
<feature type="region of interest" description="Disordered" evidence="1">
    <location>
        <begin position="1"/>
        <end position="30"/>
    </location>
</feature>
<evidence type="ECO:0000256" key="1">
    <source>
        <dbReference type="SAM" id="MobiDB-lite"/>
    </source>
</evidence>
<protein>
    <submittedName>
        <fullName evidence="2">Uncharacterized protein</fullName>
    </submittedName>
</protein>
<feature type="region of interest" description="Disordered" evidence="1">
    <location>
        <begin position="290"/>
        <end position="318"/>
    </location>
</feature>
<feature type="non-terminal residue" evidence="2">
    <location>
        <position position="1"/>
    </location>
</feature>
<reference evidence="2 3" key="1">
    <citation type="journal article" date="2023" name="IScience">
        <title>Expanded male sex-determining region conserved during the evolution of homothallism in the green alga Volvox.</title>
        <authorList>
            <person name="Yamamoto K."/>
            <person name="Matsuzaki R."/>
            <person name="Mahakham W."/>
            <person name="Heman W."/>
            <person name="Sekimoto H."/>
            <person name="Kawachi M."/>
            <person name="Minakuchi Y."/>
            <person name="Toyoda A."/>
            <person name="Nozaki H."/>
        </authorList>
    </citation>
    <scope>NUCLEOTIDE SEQUENCE [LARGE SCALE GENOMIC DNA]</scope>
    <source>
        <strain evidence="2 3">NIES-4468</strain>
    </source>
</reference>
<name>A0ABQ5S1R5_9CHLO</name>
<sequence length="530" mass="57959">INRARTTARAPNSNGQVRAPANRGPPTRPPMAQRFINLEQIQRDLPAGTPVLLDQESVALDIHWPADSNPADIHAQLFGPLTDAIIAKVHEVMVANMPGLPCSLPKVGRHHQYKHPNGNAVQELSILIPKGGRAWLASSPAVTRGHLRLGQIHLLPNSPPITVEVHIKNFHKVQPAIWEISGVPSTLSPLAIPSFLAHAYSSERAPRRMTEFQDLKPTRMADTWRVKMAPGSHNLPHQSRFSLGRPGGSSNQGMLVASRLRAAVEEAPFLMPCKPPPRMELNRQRDLNRQRLPSQQPILPTQPIARLSGPEPTSSRANTVPSFADVLRQHPLSPPRQLAPSSLAPLPPGAPQPTAPPPRPLPQEIVDAAATAAVAREAAAKAAEAACKPRTPTTSTNVVTGQPGPPAEAQPAGRSQPRTQAPQHPSNSHAPTNTQQNKIRKRRLTHLSEEERAQRHMAQTERARQARKAKLALRRTQREPTISGGISKETPRPRRTSTRHSRQTNNPYPPQDMDCDGKESSPHTREPQAE</sequence>
<gene>
    <name evidence="2" type="ORF">VaNZ11_006890</name>
</gene>
<feature type="compositionally biased region" description="Pro residues" evidence="1">
    <location>
        <begin position="345"/>
        <end position="361"/>
    </location>
</feature>
<organism evidence="2 3">
    <name type="scientific">Volvox africanus</name>
    <dbReference type="NCBI Taxonomy" id="51714"/>
    <lineage>
        <taxon>Eukaryota</taxon>
        <taxon>Viridiplantae</taxon>
        <taxon>Chlorophyta</taxon>
        <taxon>core chlorophytes</taxon>
        <taxon>Chlorophyceae</taxon>
        <taxon>CS clade</taxon>
        <taxon>Chlamydomonadales</taxon>
        <taxon>Volvocaceae</taxon>
        <taxon>Volvox</taxon>
    </lineage>
</organism>
<dbReference type="EMBL" id="BSDZ01000016">
    <property type="protein sequence ID" value="GLI63822.1"/>
    <property type="molecule type" value="Genomic_DNA"/>
</dbReference>
<feature type="compositionally biased region" description="Low complexity" evidence="1">
    <location>
        <begin position="335"/>
        <end position="344"/>
    </location>
</feature>
<feature type="compositionally biased region" description="Polar residues" evidence="1">
    <location>
        <begin position="416"/>
        <end position="437"/>
    </location>
</feature>
<evidence type="ECO:0000313" key="2">
    <source>
        <dbReference type="EMBL" id="GLI63822.1"/>
    </source>
</evidence>
<evidence type="ECO:0000313" key="3">
    <source>
        <dbReference type="Proteomes" id="UP001165090"/>
    </source>
</evidence>
<accession>A0ABQ5S1R5</accession>
<dbReference type="Proteomes" id="UP001165090">
    <property type="component" value="Unassembled WGS sequence"/>
</dbReference>